<dbReference type="AlphaFoldDB" id="A0A2T5BXF6"/>
<dbReference type="OrthoDB" id="9807797at2"/>
<gene>
    <name evidence="6" type="ORF">C8N47_12934</name>
</gene>
<dbReference type="PANTHER" id="PTHR45625:SF4">
    <property type="entry name" value="PEPTIDYLPROLYL ISOMERASE DOMAIN AND WD REPEAT-CONTAINING PROTEIN 1"/>
    <property type="match status" value="1"/>
</dbReference>
<evidence type="ECO:0000256" key="1">
    <source>
        <dbReference type="ARBA" id="ARBA00013194"/>
    </source>
</evidence>
<comment type="caution">
    <text evidence="6">The sequence shown here is derived from an EMBL/GenBank/DDBJ whole genome shotgun (WGS) entry which is preliminary data.</text>
</comment>
<dbReference type="RefSeq" id="WP_107823821.1">
    <property type="nucleotide sequence ID" value="NZ_OY782574.1"/>
</dbReference>
<evidence type="ECO:0000256" key="3">
    <source>
        <dbReference type="ARBA" id="ARBA00023235"/>
    </source>
</evidence>
<dbReference type="InterPro" id="IPR029000">
    <property type="entry name" value="Cyclophilin-like_dom_sf"/>
</dbReference>
<name>A0A2T5BXF6_9BACT</name>
<feature type="signal peptide" evidence="4">
    <location>
        <begin position="1"/>
        <end position="18"/>
    </location>
</feature>
<proteinExistence type="predicted"/>
<organism evidence="6 7">
    <name type="scientific">Mangrovibacterium marinum</name>
    <dbReference type="NCBI Taxonomy" id="1639118"/>
    <lineage>
        <taxon>Bacteria</taxon>
        <taxon>Pseudomonadati</taxon>
        <taxon>Bacteroidota</taxon>
        <taxon>Bacteroidia</taxon>
        <taxon>Marinilabiliales</taxon>
        <taxon>Prolixibacteraceae</taxon>
        <taxon>Mangrovibacterium</taxon>
    </lineage>
</organism>
<dbReference type="Proteomes" id="UP000243525">
    <property type="component" value="Unassembled WGS sequence"/>
</dbReference>
<dbReference type="InterPro" id="IPR044666">
    <property type="entry name" value="Cyclophilin_A-like"/>
</dbReference>
<evidence type="ECO:0000256" key="4">
    <source>
        <dbReference type="SAM" id="SignalP"/>
    </source>
</evidence>
<reference evidence="6 7" key="1">
    <citation type="submission" date="2018-04" db="EMBL/GenBank/DDBJ databases">
        <title>Genomic Encyclopedia of Archaeal and Bacterial Type Strains, Phase II (KMG-II): from individual species to whole genera.</title>
        <authorList>
            <person name="Goeker M."/>
        </authorList>
    </citation>
    <scope>NUCLEOTIDE SEQUENCE [LARGE SCALE GENOMIC DNA]</scope>
    <source>
        <strain evidence="6 7">DSM 28823</strain>
    </source>
</reference>
<evidence type="ECO:0000313" key="6">
    <source>
        <dbReference type="EMBL" id="PTN04814.1"/>
    </source>
</evidence>
<accession>A0A2T5BXF6</accession>
<keyword evidence="3 6" id="KW-0413">Isomerase</keyword>
<feature type="domain" description="PPIase cyclophilin-type" evidence="5">
    <location>
        <begin position="29"/>
        <end position="265"/>
    </location>
</feature>
<dbReference type="Pfam" id="PF00160">
    <property type="entry name" value="Pro_isomerase"/>
    <property type="match status" value="2"/>
</dbReference>
<dbReference type="PROSITE" id="PS50072">
    <property type="entry name" value="CSA_PPIASE_2"/>
    <property type="match status" value="1"/>
</dbReference>
<dbReference type="PANTHER" id="PTHR45625">
    <property type="entry name" value="PEPTIDYL-PROLYL CIS-TRANS ISOMERASE-RELATED"/>
    <property type="match status" value="1"/>
</dbReference>
<dbReference type="Gene3D" id="2.40.100.10">
    <property type="entry name" value="Cyclophilin-like"/>
    <property type="match status" value="1"/>
</dbReference>
<evidence type="ECO:0000256" key="2">
    <source>
        <dbReference type="ARBA" id="ARBA00023110"/>
    </source>
</evidence>
<protein>
    <recommendedName>
        <fullName evidence="1">peptidylprolyl isomerase</fullName>
        <ecNumber evidence="1">5.2.1.8</ecNumber>
    </recommendedName>
</protein>
<dbReference type="EC" id="5.2.1.8" evidence="1"/>
<dbReference type="SUPFAM" id="SSF50891">
    <property type="entry name" value="Cyclophilin-like"/>
    <property type="match status" value="1"/>
</dbReference>
<keyword evidence="4" id="KW-0732">Signal</keyword>
<feature type="chain" id="PRO_5015604812" description="peptidylprolyl isomerase" evidence="4">
    <location>
        <begin position="19"/>
        <end position="270"/>
    </location>
</feature>
<sequence>MKYFLLALSLLVFNAVNAQSQVDHIVEIQTNLGTMRFKLYNDTPKHRDAFMQLAREGYYNETLFYRVIENFLIQGGSRSSRNAPPGKRIGYGDPDHTVDDEIVPGHIHKKGALCAPRQPDEVNPFKQSDISQFYIIEGQVFTEGQLDTMEMAVNRPIRKKVIKEVYTPEIKAQLKQLKAENKVAEFREIAEKVKADIEAKMKLDPKTLVFTDQQRKAYTTVGGYPDLDGKYTIFGECISGFDVIDKISKLKTDTNNRPYTDVMITVKIIQ</sequence>
<dbReference type="InterPro" id="IPR002130">
    <property type="entry name" value="Cyclophilin-type_PPIase_dom"/>
</dbReference>
<dbReference type="EMBL" id="QAAD01000029">
    <property type="protein sequence ID" value="PTN04814.1"/>
    <property type="molecule type" value="Genomic_DNA"/>
</dbReference>
<evidence type="ECO:0000313" key="7">
    <source>
        <dbReference type="Proteomes" id="UP000243525"/>
    </source>
</evidence>
<evidence type="ECO:0000259" key="5">
    <source>
        <dbReference type="PROSITE" id="PS50072"/>
    </source>
</evidence>
<dbReference type="GO" id="GO:0003755">
    <property type="term" value="F:peptidyl-prolyl cis-trans isomerase activity"/>
    <property type="evidence" value="ECO:0007669"/>
    <property type="project" value="UniProtKB-KW"/>
</dbReference>
<keyword evidence="2" id="KW-0697">Rotamase</keyword>
<keyword evidence="7" id="KW-1185">Reference proteome</keyword>